<dbReference type="SUPFAM" id="SSF56349">
    <property type="entry name" value="DNA breaking-rejoining enzymes"/>
    <property type="match status" value="1"/>
</dbReference>
<evidence type="ECO:0000313" key="3">
    <source>
        <dbReference type="Proteomes" id="UP000694892"/>
    </source>
</evidence>
<sequence length="551" mass="62951">GELYENAALNLYTDAAASAGFSAVFGTLWIVDAWPSFWVELKLTKNLVLLECFSLLVVLEVWGSQLANKHVVWHCYNMGVVHVVNNLSSSNSPPEGTPCLEHLWNLVLAEFQNGCLSLADKNWHAYIASWNEWMMFKASIPKDRYQRDNDFLLSFVLEQVEAQYSLSAITKKLAGVAFFLKVQDEADITKSFLIKQSFGILKQSCLLCCFSVSFLANKRCPGRIERDDIHLVDGKLKITLKKSKTDNVGKGTTLWLGNSTEQSLCPVLAFSHYQQVRPCLSGPFFIHSDGSFVTRFQFAKILKGAVNKLGIPPDHYNTHSFRIGAATQASLMGLGEEFIKKLGRWNSSRYQLYFYLLFTVSPPLVRISGHSFIRRARDRAEQRTFTTNLGIKDVRIVWKGIQGLKWPDLLPIIFQMKARWGFPATILIHLSGNDIGKGRNIYLIRNIKRDLAQIKFIFPNTVIIWSEVVPRLVWLQDAGFHPLKRCRKTRNFTISKFSKTVNILVYRQYELEQGYEGLYCSDRLHLSKISFDILNMGFQNAIERALHVWPM</sequence>
<keyword evidence="1" id="KW-0233">DNA recombination</keyword>
<dbReference type="GO" id="GO:0006310">
    <property type="term" value="P:DNA recombination"/>
    <property type="evidence" value="ECO:0007669"/>
    <property type="project" value="UniProtKB-KW"/>
</dbReference>
<dbReference type="EMBL" id="CM004480">
    <property type="protein sequence ID" value="OCT68288.1"/>
    <property type="molecule type" value="Genomic_DNA"/>
</dbReference>
<protein>
    <recommendedName>
        <fullName evidence="4">Tyr recombinase domain-containing protein</fullName>
    </recommendedName>
</protein>
<dbReference type="SUPFAM" id="SSF52266">
    <property type="entry name" value="SGNH hydrolase"/>
    <property type="match status" value="1"/>
</dbReference>
<dbReference type="InterPro" id="IPR052925">
    <property type="entry name" value="Phage_Integrase-like_Recomb"/>
</dbReference>
<proteinExistence type="predicted"/>
<dbReference type="InterPro" id="IPR013762">
    <property type="entry name" value="Integrase-like_cat_sf"/>
</dbReference>
<evidence type="ECO:0000256" key="1">
    <source>
        <dbReference type="ARBA" id="ARBA00023172"/>
    </source>
</evidence>
<organism evidence="2 3">
    <name type="scientific">Xenopus laevis</name>
    <name type="common">African clawed frog</name>
    <dbReference type="NCBI Taxonomy" id="8355"/>
    <lineage>
        <taxon>Eukaryota</taxon>
        <taxon>Metazoa</taxon>
        <taxon>Chordata</taxon>
        <taxon>Craniata</taxon>
        <taxon>Vertebrata</taxon>
        <taxon>Euteleostomi</taxon>
        <taxon>Amphibia</taxon>
        <taxon>Batrachia</taxon>
        <taxon>Anura</taxon>
        <taxon>Pipoidea</taxon>
        <taxon>Pipidae</taxon>
        <taxon>Xenopodinae</taxon>
        <taxon>Xenopus</taxon>
        <taxon>Xenopus</taxon>
    </lineage>
</organism>
<dbReference type="InterPro" id="IPR036514">
    <property type="entry name" value="SGNH_hydro_sf"/>
</dbReference>
<accession>A0A974C845</accession>
<dbReference type="CDD" id="cd09275">
    <property type="entry name" value="RNase_HI_RT_DIRS1"/>
    <property type="match status" value="1"/>
</dbReference>
<dbReference type="Proteomes" id="UP000694892">
    <property type="component" value="Chromosome 8L"/>
</dbReference>
<dbReference type="GO" id="GO:0015074">
    <property type="term" value="P:DNA integration"/>
    <property type="evidence" value="ECO:0007669"/>
    <property type="project" value="InterPro"/>
</dbReference>
<evidence type="ECO:0000313" key="2">
    <source>
        <dbReference type="EMBL" id="OCT68288.1"/>
    </source>
</evidence>
<dbReference type="AlphaFoldDB" id="A0A974C845"/>
<dbReference type="GO" id="GO:0003677">
    <property type="term" value="F:DNA binding"/>
    <property type="evidence" value="ECO:0007669"/>
    <property type="project" value="InterPro"/>
</dbReference>
<dbReference type="InterPro" id="IPR011010">
    <property type="entry name" value="DNA_brk_join_enz"/>
</dbReference>
<evidence type="ECO:0008006" key="4">
    <source>
        <dbReference type="Google" id="ProtNLM"/>
    </source>
</evidence>
<dbReference type="Gene3D" id="3.40.50.1110">
    <property type="entry name" value="SGNH hydrolase"/>
    <property type="match status" value="1"/>
</dbReference>
<gene>
    <name evidence="2" type="ORF">XELAEV_18039587mg</name>
</gene>
<name>A0A974C845_XENLA</name>
<reference evidence="3" key="1">
    <citation type="journal article" date="2016" name="Nature">
        <title>Genome evolution in the allotetraploid frog Xenopus laevis.</title>
        <authorList>
            <person name="Session A.M."/>
            <person name="Uno Y."/>
            <person name="Kwon T."/>
            <person name="Chapman J.A."/>
            <person name="Toyoda A."/>
            <person name="Takahashi S."/>
            <person name="Fukui A."/>
            <person name="Hikosaka A."/>
            <person name="Suzuki A."/>
            <person name="Kondo M."/>
            <person name="van Heeringen S.J."/>
            <person name="Quigley I."/>
            <person name="Heinz S."/>
            <person name="Ogino H."/>
            <person name="Ochi H."/>
            <person name="Hellsten U."/>
            <person name="Lyons J.B."/>
            <person name="Simakov O."/>
            <person name="Putnam N."/>
            <person name="Stites J."/>
            <person name="Kuroki Y."/>
            <person name="Tanaka T."/>
            <person name="Michiue T."/>
            <person name="Watanabe M."/>
            <person name="Bogdanovic O."/>
            <person name="Lister R."/>
            <person name="Georgiou G."/>
            <person name="Paranjpe S.S."/>
            <person name="van Kruijsbergen I."/>
            <person name="Shu S."/>
            <person name="Carlson J."/>
            <person name="Kinoshita T."/>
            <person name="Ohta Y."/>
            <person name="Mawaribuchi S."/>
            <person name="Jenkins J."/>
            <person name="Grimwood J."/>
            <person name="Schmutz J."/>
            <person name="Mitros T."/>
            <person name="Mozaffari S.V."/>
            <person name="Suzuki Y."/>
            <person name="Haramoto Y."/>
            <person name="Yamamoto T.S."/>
            <person name="Takagi C."/>
            <person name="Heald R."/>
            <person name="Miller K."/>
            <person name="Haudenschild C."/>
            <person name="Kitzman J."/>
            <person name="Nakayama T."/>
            <person name="Izutsu Y."/>
            <person name="Robert J."/>
            <person name="Fortriede J."/>
            <person name="Burns K."/>
            <person name="Lotay V."/>
            <person name="Karimi K."/>
            <person name="Yasuoka Y."/>
            <person name="Dichmann D.S."/>
            <person name="Flajnik M.F."/>
            <person name="Houston D.W."/>
            <person name="Shendure J."/>
            <person name="DuPasquier L."/>
            <person name="Vize P.D."/>
            <person name="Zorn A.M."/>
            <person name="Ito M."/>
            <person name="Marcotte E.M."/>
            <person name="Wallingford J.B."/>
            <person name="Ito Y."/>
            <person name="Asashima M."/>
            <person name="Ueno N."/>
            <person name="Matsuda Y."/>
            <person name="Veenstra G.J."/>
            <person name="Fujiyama A."/>
            <person name="Harland R.M."/>
            <person name="Taira M."/>
            <person name="Rokhsar D.S."/>
        </authorList>
    </citation>
    <scope>NUCLEOTIDE SEQUENCE [LARGE SCALE GENOMIC DNA]</scope>
    <source>
        <strain evidence="3">J</strain>
    </source>
</reference>
<dbReference type="PANTHER" id="PTHR34605">
    <property type="entry name" value="PHAGE_INTEGRASE DOMAIN-CONTAINING PROTEIN"/>
    <property type="match status" value="1"/>
</dbReference>
<dbReference type="Gene3D" id="1.10.443.10">
    <property type="entry name" value="Intergrase catalytic core"/>
    <property type="match status" value="1"/>
</dbReference>
<feature type="non-terminal residue" evidence="2">
    <location>
        <position position="1"/>
    </location>
</feature>
<dbReference type="PANTHER" id="PTHR34605:SF8">
    <property type="entry name" value="FILAGGRIN-2-LIKE ISOFORM X1"/>
    <property type="match status" value="1"/>
</dbReference>